<accession>A0AAW1ZEV6</accession>
<evidence type="ECO:0000313" key="2">
    <source>
        <dbReference type="Proteomes" id="UP001479290"/>
    </source>
</evidence>
<name>A0AAW1ZEV6_CULAL</name>
<proteinExistence type="predicted"/>
<comment type="caution">
    <text evidence="1">The sequence shown here is derived from an EMBL/GenBank/DDBJ whole genome shotgun (WGS) entry which is preliminary data.</text>
</comment>
<gene>
    <name evidence="1" type="ORF">ABG768_010919</name>
</gene>
<keyword evidence="2" id="KW-1185">Reference proteome</keyword>
<dbReference type="AlphaFoldDB" id="A0AAW1ZEV6"/>
<protein>
    <submittedName>
        <fullName evidence="1">Uncharacterized protein</fullName>
    </submittedName>
</protein>
<organism evidence="1 2">
    <name type="scientific">Culter alburnus</name>
    <name type="common">Topmouth culter</name>
    <dbReference type="NCBI Taxonomy" id="194366"/>
    <lineage>
        <taxon>Eukaryota</taxon>
        <taxon>Metazoa</taxon>
        <taxon>Chordata</taxon>
        <taxon>Craniata</taxon>
        <taxon>Vertebrata</taxon>
        <taxon>Euteleostomi</taxon>
        <taxon>Actinopterygii</taxon>
        <taxon>Neopterygii</taxon>
        <taxon>Teleostei</taxon>
        <taxon>Ostariophysi</taxon>
        <taxon>Cypriniformes</taxon>
        <taxon>Xenocyprididae</taxon>
        <taxon>Xenocypridinae</taxon>
        <taxon>Culter</taxon>
    </lineage>
</organism>
<dbReference type="Proteomes" id="UP001479290">
    <property type="component" value="Unassembled WGS sequence"/>
</dbReference>
<sequence>MCNLLTRLSIWEEETEKKGTLAEILDSHWGPKQCQLDIIADPTGVEEKLEDITVHLRGDTVQ</sequence>
<evidence type="ECO:0000313" key="1">
    <source>
        <dbReference type="EMBL" id="KAK9958819.1"/>
    </source>
</evidence>
<reference evidence="1 2" key="1">
    <citation type="submission" date="2024-05" db="EMBL/GenBank/DDBJ databases">
        <title>A high-quality chromosomal-level genome assembly of Topmouth culter (Culter alburnus).</title>
        <authorList>
            <person name="Zhao H."/>
        </authorList>
    </citation>
    <scope>NUCLEOTIDE SEQUENCE [LARGE SCALE GENOMIC DNA]</scope>
    <source>
        <strain evidence="1">CATC2023</strain>
        <tissue evidence="1">Muscle</tissue>
    </source>
</reference>
<dbReference type="EMBL" id="JAWDJR010000018">
    <property type="protein sequence ID" value="KAK9958819.1"/>
    <property type="molecule type" value="Genomic_DNA"/>
</dbReference>